<organism evidence="2 4">
    <name type="scientific">Xanthobacter flavus</name>
    <dbReference type="NCBI Taxonomy" id="281"/>
    <lineage>
        <taxon>Bacteria</taxon>
        <taxon>Pseudomonadati</taxon>
        <taxon>Pseudomonadota</taxon>
        <taxon>Alphaproteobacteria</taxon>
        <taxon>Hyphomicrobiales</taxon>
        <taxon>Xanthobacteraceae</taxon>
        <taxon>Xanthobacter</taxon>
    </lineage>
</organism>
<evidence type="ECO:0000256" key="1">
    <source>
        <dbReference type="SAM" id="SignalP"/>
    </source>
</evidence>
<evidence type="ECO:0000313" key="3">
    <source>
        <dbReference type="EMBL" id="MDR6335324.1"/>
    </source>
</evidence>
<dbReference type="EMBL" id="JAVDPY010000007">
    <property type="protein sequence ID" value="MDR6335324.1"/>
    <property type="molecule type" value="Genomic_DNA"/>
</dbReference>
<feature type="signal peptide" evidence="1">
    <location>
        <begin position="1"/>
        <end position="36"/>
    </location>
</feature>
<evidence type="ECO:0000313" key="5">
    <source>
        <dbReference type="Proteomes" id="UP001245370"/>
    </source>
</evidence>
<gene>
    <name evidence="3" type="ORF">GGQ86_003819</name>
    <name evidence="2" type="ORF">XFLAVUS301_37960</name>
</gene>
<dbReference type="InterPro" id="IPR006311">
    <property type="entry name" value="TAT_signal"/>
</dbReference>
<comment type="caution">
    <text evidence="2">The sequence shown here is derived from an EMBL/GenBank/DDBJ whole genome shotgun (WGS) entry which is preliminary data.</text>
</comment>
<dbReference type="Proteomes" id="UP001144397">
    <property type="component" value="Unassembled WGS sequence"/>
</dbReference>
<evidence type="ECO:0000313" key="2">
    <source>
        <dbReference type="EMBL" id="GLI24122.1"/>
    </source>
</evidence>
<accession>A0A9W6FN51</accession>
<feature type="chain" id="PRO_5040912533" evidence="1">
    <location>
        <begin position="37"/>
        <end position="437"/>
    </location>
</feature>
<dbReference type="Proteomes" id="UP001245370">
    <property type="component" value="Unassembled WGS sequence"/>
</dbReference>
<dbReference type="EMBL" id="BSDO01000006">
    <property type="protein sequence ID" value="GLI24122.1"/>
    <property type="molecule type" value="Genomic_DNA"/>
</dbReference>
<dbReference type="GeneID" id="95764575"/>
<name>A0A9W6FN51_XANFL</name>
<protein>
    <submittedName>
        <fullName evidence="2">Uncharacterized protein</fullName>
    </submittedName>
</protein>
<keyword evidence="1" id="KW-0732">Signal</keyword>
<reference evidence="2" key="1">
    <citation type="submission" date="2022-12" db="EMBL/GenBank/DDBJ databases">
        <title>Reference genome sequencing for broad-spectrum identification of bacterial and archaeal isolates by mass spectrometry.</title>
        <authorList>
            <person name="Sekiguchi Y."/>
            <person name="Tourlousse D.M."/>
        </authorList>
    </citation>
    <scope>NUCLEOTIDE SEQUENCE</scope>
    <source>
        <strain evidence="2">301</strain>
    </source>
</reference>
<dbReference type="AlphaFoldDB" id="A0A9W6FN51"/>
<evidence type="ECO:0000313" key="4">
    <source>
        <dbReference type="Proteomes" id="UP001144397"/>
    </source>
</evidence>
<sequence length="437" mass="45136">MRTSVTRTAHRRTVLAALSALALVPALVVAPTAASAASERFMVLGLPFFKPYRAAIATLDVDGAGKVTGTLAPPAGDARAALPVSGTLASGALRLTIGQGDDSYALSFTENQRGLHHIYEETAAIPGLTAVTVFRPEGGFSEPALVLQHDEDNWCGLVTGGLTVDLKAAELGRTPVAPAGLAEIDLVVTPQQGGTAKVKMKDYWSRLRLAARDGDDVSVDVAVPLGTEAKIAQDLRKVPLVATVTLPSLCGEMALAAIPRAKVMEADKVFEAKLKAYGDTMLARVLSGAAPEGGTGTRKFKVAGAVVPGEAGPAYKATVSAESEASRLAKGNWDQFTVLLQPVVTPADTAASVSLVPLVTDLKVAKKSGPQAPADAAFKPADDSSQVAAISHRLVSYIAAAEGTRCSFLTQTAFDEPDGSLSCTNLALDDVSPADDN</sequence>
<proteinExistence type="predicted"/>
<keyword evidence="5" id="KW-1185">Reference proteome</keyword>
<reference evidence="3 5" key="2">
    <citation type="submission" date="2023-07" db="EMBL/GenBank/DDBJ databases">
        <title>Genomic Encyclopedia of Type Strains, Phase IV (KMG-IV): sequencing the most valuable type-strain genomes for metagenomic binning, comparative biology and taxonomic classification.</title>
        <authorList>
            <person name="Goeker M."/>
        </authorList>
    </citation>
    <scope>NUCLEOTIDE SEQUENCE [LARGE SCALE GENOMIC DNA]</scope>
    <source>
        <strain evidence="3 5">DSM 338</strain>
    </source>
</reference>
<dbReference type="PROSITE" id="PS51318">
    <property type="entry name" value="TAT"/>
    <property type="match status" value="1"/>
</dbReference>
<dbReference type="RefSeq" id="WP_281808937.1">
    <property type="nucleotide sequence ID" value="NZ_BSDO01000006.1"/>
</dbReference>